<sequence>MFDGMPVRVRVNPKYDEREEAFWHLTCRDYSHGDGLPESRDPDVERCRRIRWPRAFIENHRACALHSDMAGECRGVMIWTASHTVRRGRSVPRVKLFQEDESYLVVLEPRRKKGYCLLITAYHVEEEWSRRKIMREAEKNGALFVGPCG</sequence>
<reference evidence="1" key="1">
    <citation type="submission" date="2021-02" db="EMBL/GenBank/DDBJ databases">
        <title>Infant gut strain persistence is associated with maternal origin, phylogeny, and functional potential including surface adhesion and iron acquisition.</title>
        <authorList>
            <person name="Lou Y.C."/>
        </authorList>
    </citation>
    <scope>NUCLEOTIDE SEQUENCE</scope>
    <source>
        <strain evidence="1">L3_128_245G1_dasL3_128_245G1_concoct_49</strain>
    </source>
</reference>
<dbReference type="AlphaFoldDB" id="A0A943BPS0"/>
<name>A0A943BPS0_9ACTN</name>
<accession>A0A943BPS0</accession>
<protein>
    <submittedName>
        <fullName evidence="1">Uncharacterized protein</fullName>
    </submittedName>
</protein>
<evidence type="ECO:0000313" key="1">
    <source>
        <dbReference type="EMBL" id="MBS5147331.1"/>
    </source>
</evidence>
<organism evidence="1 2">
    <name type="scientific">Collinsella intestinalis</name>
    <dbReference type="NCBI Taxonomy" id="147207"/>
    <lineage>
        <taxon>Bacteria</taxon>
        <taxon>Bacillati</taxon>
        <taxon>Actinomycetota</taxon>
        <taxon>Coriobacteriia</taxon>
        <taxon>Coriobacteriales</taxon>
        <taxon>Coriobacteriaceae</taxon>
        <taxon>Collinsella</taxon>
    </lineage>
</organism>
<gene>
    <name evidence="1" type="ORF">KHY67_06475</name>
</gene>
<proteinExistence type="predicted"/>
<dbReference type="Proteomes" id="UP000738879">
    <property type="component" value="Unassembled WGS sequence"/>
</dbReference>
<comment type="caution">
    <text evidence="1">The sequence shown here is derived from an EMBL/GenBank/DDBJ whole genome shotgun (WGS) entry which is preliminary data.</text>
</comment>
<evidence type="ECO:0000313" key="2">
    <source>
        <dbReference type="Proteomes" id="UP000738879"/>
    </source>
</evidence>
<dbReference type="EMBL" id="JAGZJA010000008">
    <property type="protein sequence ID" value="MBS5147331.1"/>
    <property type="molecule type" value="Genomic_DNA"/>
</dbReference>